<evidence type="ECO:0000256" key="10">
    <source>
        <dbReference type="SAM" id="SignalP"/>
    </source>
</evidence>
<dbReference type="GO" id="GO:0009279">
    <property type="term" value="C:cell outer membrane"/>
    <property type="evidence" value="ECO:0007669"/>
    <property type="project" value="UniProtKB-SubCell"/>
</dbReference>
<dbReference type="AlphaFoldDB" id="A0A418W695"/>
<dbReference type="Pfam" id="PF00593">
    <property type="entry name" value="TonB_dep_Rec_b-barrel"/>
    <property type="match status" value="1"/>
</dbReference>
<evidence type="ECO:0000256" key="3">
    <source>
        <dbReference type="ARBA" id="ARBA00022452"/>
    </source>
</evidence>
<dbReference type="CDD" id="cd01347">
    <property type="entry name" value="ligand_gated_channel"/>
    <property type="match status" value="1"/>
</dbReference>
<evidence type="ECO:0000256" key="6">
    <source>
        <dbReference type="ARBA" id="ARBA00023136"/>
    </source>
</evidence>
<dbReference type="InterPro" id="IPR012910">
    <property type="entry name" value="Plug_dom"/>
</dbReference>
<reference evidence="13 14" key="1">
    <citation type="submission" date="2018-09" db="EMBL/GenBank/DDBJ databases">
        <authorList>
            <person name="Zhu H."/>
        </authorList>
    </citation>
    <scope>NUCLEOTIDE SEQUENCE [LARGE SCALE GENOMIC DNA]</scope>
    <source>
        <strain evidence="13 14">K2R01-6</strain>
    </source>
</reference>
<keyword evidence="6 8" id="KW-0472">Membrane</keyword>
<comment type="similarity">
    <text evidence="8 9">Belongs to the TonB-dependent receptor family.</text>
</comment>
<keyword evidence="10" id="KW-0732">Signal</keyword>
<evidence type="ECO:0000256" key="5">
    <source>
        <dbReference type="ARBA" id="ARBA00023077"/>
    </source>
</evidence>
<gene>
    <name evidence="13" type="ORF">D3876_16535</name>
</gene>
<comment type="subcellular location">
    <subcellularLocation>
        <location evidence="1 8">Cell outer membrane</location>
        <topology evidence="1 8">Multi-pass membrane protein</topology>
    </subcellularLocation>
</comment>
<name>A0A418W695_9SPHN</name>
<dbReference type="PROSITE" id="PS52016">
    <property type="entry name" value="TONB_DEPENDENT_REC_3"/>
    <property type="match status" value="1"/>
</dbReference>
<evidence type="ECO:0000313" key="13">
    <source>
        <dbReference type="EMBL" id="RJF85532.1"/>
    </source>
</evidence>
<accession>A0A418W695</accession>
<dbReference type="PANTHER" id="PTHR40980:SF4">
    <property type="entry name" value="TONB-DEPENDENT RECEPTOR-LIKE BETA-BARREL DOMAIN-CONTAINING PROTEIN"/>
    <property type="match status" value="1"/>
</dbReference>
<keyword evidence="5 9" id="KW-0798">TonB box</keyword>
<sequence>MNKKKLLLLGSALIPLLIAGPVMAETADSAESDEQVRASDIIVNGAIEFRNRTEDVNPVLSYDLEYFQRFEPVSVGEMLKRVPGVTFTSDVLEYDGVQMRGLPPGFTQVLINGRRAPGGEADGAFFVDRLPAELVERIELVRAPRADQPSDGIAGTLNVITKESATFEGGFIKGGMLINEDGGVRPSGAIAWAGRLSDSTSIWAGFNYQERRNPKEKVSYRFSGEPTTSDKSFPGNPATSNYITDPEFDNFEAQDDTRDGTDISGNIELTSQFGDGGQFRIGGLFVNTDRDEDETSVTLEGEDLDFDEVETQHEDIDQKTYAMTMDARVPLGFAELGLAAGWSGFREDTDVTVFVGDNADDFTDVELDDEDSISIKDDEFTGTISLTFGRDTPLEIKPGLDLLSKTRDGGQSGTFLESDFSIDENRYAPYVRATFKPSDEITVDAGLRYEITRRNVRGLQQVEDDNGDEIILPVRNSYNDEDLNPSLHLRYAPSANDQFRLSMARTVRRPNYDLISPIQEFETPGDDDSTIGNPELRNEKAWGVDLGYERRLGGNGIVGINFFYRDIKDLIEHVAIEDLGDGNLYTPRNIGDGQTWGIEIDFSAPLTVFGMPDTGLFANYTWLDSETTDPFTGEKRRFNNQPHHIYNAGFIQTVRSVDASFGMTISGRSKSLESNFDETISLRYDPDLEAFVEKRFGKNFVLRLSAQNLLNRVKKEDFRKYDGDSLQQVLDARAAGDLDEYEIERERAGRLFQVTLRAAF</sequence>
<keyword evidence="14" id="KW-1185">Reference proteome</keyword>
<keyword evidence="2 8" id="KW-0813">Transport</keyword>
<dbReference type="PANTHER" id="PTHR40980">
    <property type="entry name" value="PLUG DOMAIN-CONTAINING PROTEIN"/>
    <property type="match status" value="1"/>
</dbReference>
<evidence type="ECO:0000256" key="1">
    <source>
        <dbReference type="ARBA" id="ARBA00004571"/>
    </source>
</evidence>
<feature type="chain" id="PRO_5019047683" evidence="10">
    <location>
        <begin position="25"/>
        <end position="760"/>
    </location>
</feature>
<dbReference type="InterPro" id="IPR037066">
    <property type="entry name" value="Plug_dom_sf"/>
</dbReference>
<evidence type="ECO:0000313" key="14">
    <source>
        <dbReference type="Proteomes" id="UP000286100"/>
    </source>
</evidence>
<evidence type="ECO:0000256" key="8">
    <source>
        <dbReference type="PROSITE-ProRule" id="PRU01360"/>
    </source>
</evidence>
<dbReference type="RefSeq" id="WP_119764374.1">
    <property type="nucleotide sequence ID" value="NZ_QYUM01000004.1"/>
</dbReference>
<evidence type="ECO:0000259" key="11">
    <source>
        <dbReference type="Pfam" id="PF00593"/>
    </source>
</evidence>
<dbReference type="Proteomes" id="UP000286100">
    <property type="component" value="Unassembled WGS sequence"/>
</dbReference>
<feature type="signal peptide" evidence="10">
    <location>
        <begin position="1"/>
        <end position="24"/>
    </location>
</feature>
<dbReference type="SUPFAM" id="SSF56935">
    <property type="entry name" value="Porins"/>
    <property type="match status" value="1"/>
</dbReference>
<keyword evidence="3 8" id="KW-1134">Transmembrane beta strand</keyword>
<evidence type="ECO:0000256" key="2">
    <source>
        <dbReference type="ARBA" id="ARBA00022448"/>
    </source>
</evidence>
<evidence type="ECO:0000256" key="7">
    <source>
        <dbReference type="ARBA" id="ARBA00023237"/>
    </source>
</evidence>
<evidence type="ECO:0000256" key="4">
    <source>
        <dbReference type="ARBA" id="ARBA00022692"/>
    </source>
</evidence>
<evidence type="ECO:0000256" key="9">
    <source>
        <dbReference type="RuleBase" id="RU003357"/>
    </source>
</evidence>
<comment type="caution">
    <text evidence="13">The sequence shown here is derived from an EMBL/GenBank/DDBJ whole genome shotgun (WGS) entry which is preliminary data.</text>
</comment>
<feature type="domain" description="TonB-dependent receptor plug" evidence="12">
    <location>
        <begin position="59"/>
        <end position="155"/>
    </location>
</feature>
<protein>
    <submittedName>
        <fullName evidence="13">TonB-dependent receptor</fullName>
    </submittedName>
</protein>
<keyword evidence="13" id="KW-0675">Receptor</keyword>
<dbReference type="InterPro" id="IPR000531">
    <property type="entry name" value="Beta-barrel_TonB"/>
</dbReference>
<feature type="domain" description="TonB-dependent receptor-like beta-barrel" evidence="11">
    <location>
        <begin position="217"/>
        <end position="709"/>
    </location>
</feature>
<dbReference type="Gene3D" id="2.40.170.20">
    <property type="entry name" value="TonB-dependent receptor, beta-barrel domain"/>
    <property type="match status" value="1"/>
</dbReference>
<dbReference type="OrthoDB" id="5476657at2"/>
<keyword evidence="7 8" id="KW-0998">Cell outer membrane</keyword>
<dbReference type="InterPro" id="IPR039426">
    <property type="entry name" value="TonB-dep_rcpt-like"/>
</dbReference>
<evidence type="ECO:0000259" key="12">
    <source>
        <dbReference type="Pfam" id="PF07715"/>
    </source>
</evidence>
<dbReference type="EMBL" id="QYUM01000004">
    <property type="protein sequence ID" value="RJF85532.1"/>
    <property type="molecule type" value="Genomic_DNA"/>
</dbReference>
<proteinExistence type="inferred from homology"/>
<dbReference type="Pfam" id="PF07715">
    <property type="entry name" value="Plug"/>
    <property type="match status" value="1"/>
</dbReference>
<organism evidence="13 14">
    <name type="scientific">Sphingomonas cavernae</name>
    <dbReference type="NCBI Taxonomy" id="2320861"/>
    <lineage>
        <taxon>Bacteria</taxon>
        <taxon>Pseudomonadati</taxon>
        <taxon>Pseudomonadota</taxon>
        <taxon>Alphaproteobacteria</taxon>
        <taxon>Sphingomonadales</taxon>
        <taxon>Sphingomonadaceae</taxon>
        <taxon>Sphingomonas</taxon>
    </lineage>
</organism>
<keyword evidence="4 8" id="KW-0812">Transmembrane</keyword>
<dbReference type="InterPro" id="IPR036942">
    <property type="entry name" value="Beta-barrel_TonB_sf"/>
</dbReference>
<dbReference type="Gene3D" id="2.170.130.10">
    <property type="entry name" value="TonB-dependent receptor, plug domain"/>
    <property type="match status" value="1"/>
</dbReference>